<sequence>MELSTAGLEWLVHAAGHELMLFASVGILLIGLDDLLFDALWIASRRAAPVPRSVPSRLDGTIAIFLPAWKEDAVLAATLRRTLAAWDGEDFRLYVGCYPNDAATLFAVSPLIARDPRLRLVIGGGDGPTTKGDNLNRMWAALGEDERAEGRRFAAIALHDAEDHVHPEELDLYRRHLGAYAMVQIPVVPIVGRGPQWVAGHYGDEFAEAHGKELVLRSRLGLPIPSAGVGCALTRNALGLLALDRGGEPFRADSLTEDYEVGMLIAGYGLAARFVDAPGTCGGRIVSQGEFPDEWEKSVKQKSRWITGIALAGWEHLGWLRSAAPDEPASRTWLIRWMLWRDRRAPLTATILLAAYAAFVLVTVGFTGEVLLGWRPVTSDAAMDLLLGLNAMLLMWRLGMRGYFTARCYGWRQGVFSFPRALVANIIAILAARRAIVAYWRILRSGQVVWEKTEHREAGCEAAPVTVR</sequence>
<feature type="domain" description="Glycosyltransferase 2-like" evidence="8">
    <location>
        <begin position="156"/>
        <end position="360"/>
    </location>
</feature>
<evidence type="ECO:0000256" key="3">
    <source>
        <dbReference type="ARBA" id="ARBA00022679"/>
    </source>
</evidence>
<dbReference type="GO" id="GO:0016757">
    <property type="term" value="F:glycosyltransferase activity"/>
    <property type="evidence" value="ECO:0007669"/>
    <property type="project" value="UniProtKB-KW"/>
</dbReference>
<gene>
    <name evidence="9" type="ORF">ATM17_19900</name>
</gene>
<feature type="transmembrane region" description="Helical" evidence="7">
    <location>
        <begin position="421"/>
        <end position="442"/>
    </location>
</feature>
<keyword evidence="4 7" id="KW-0812">Transmembrane</keyword>
<keyword evidence="6 7" id="KW-0472">Membrane</keyword>
<keyword evidence="2" id="KW-0328">Glycosyltransferase</keyword>
<evidence type="ECO:0000256" key="1">
    <source>
        <dbReference type="ARBA" id="ARBA00004141"/>
    </source>
</evidence>
<proteinExistence type="predicted"/>
<reference evidence="9 10" key="2">
    <citation type="journal article" date="2016" name="Genome Announc.">
        <title>Complete Genome Sequence of Sphingopyxis macrogoltabida Strain 203N (NBRC 111659), a Polyethylene Glycol Degrader.</title>
        <authorList>
            <person name="Ohtsubo Y."/>
            <person name="Nonoyama S."/>
            <person name="Nagata Y."/>
            <person name="Numata M."/>
            <person name="Tsuchikane K."/>
            <person name="Hosoyama A."/>
            <person name="Yamazoe A."/>
            <person name="Tsuda M."/>
            <person name="Fujita N."/>
            <person name="Kawai F."/>
        </authorList>
    </citation>
    <scope>NUCLEOTIDE SEQUENCE [LARGE SCALE GENOMIC DNA]</scope>
    <source>
        <strain evidence="9 10">203N</strain>
    </source>
</reference>
<dbReference type="InterPro" id="IPR050321">
    <property type="entry name" value="Glycosyltr_2/OpgH_subfam"/>
</dbReference>
<dbReference type="RefSeq" id="WP_054731288.1">
    <property type="nucleotide sequence ID" value="NZ_CP009429.1"/>
</dbReference>
<evidence type="ECO:0000256" key="5">
    <source>
        <dbReference type="ARBA" id="ARBA00022989"/>
    </source>
</evidence>
<dbReference type="PANTHER" id="PTHR43867:SF2">
    <property type="entry name" value="CELLULOSE SYNTHASE CATALYTIC SUBUNIT A [UDP-FORMING]"/>
    <property type="match status" value="1"/>
</dbReference>
<reference evidence="10" key="1">
    <citation type="submission" date="2015-11" db="EMBL/GenBank/DDBJ databases">
        <title>Complete genome sequence of a polyethylene-glycol degrader Sphingopyxis macrogoltabida 203N (NBRC 111659).</title>
        <authorList>
            <person name="Yoshiyuki O."/>
            <person name="Shouta N."/>
            <person name="Nagata Y."/>
            <person name="Numata M."/>
            <person name="Tsuchikane K."/>
            <person name="Hosoyama A."/>
            <person name="Yamazoe A."/>
            <person name="Tsuda M."/>
            <person name="Fujita N."/>
            <person name="Kawai F."/>
        </authorList>
    </citation>
    <scope>NUCLEOTIDE SEQUENCE [LARGE SCALE GENOMIC DNA]</scope>
    <source>
        <strain evidence="10">203N</strain>
    </source>
</reference>
<evidence type="ECO:0000313" key="9">
    <source>
        <dbReference type="EMBL" id="AMU91282.1"/>
    </source>
</evidence>
<dbReference type="Proteomes" id="UP000076088">
    <property type="component" value="Chromosome"/>
</dbReference>
<protein>
    <recommendedName>
        <fullName evidence="8">Glycosyltransferase 2-like domain-containing protein</fullName>
    </recommendedName>
</protein>
<feature type="transmembrane region" description="Helical" evidence="7">
    <location>
        <begin position="381"/>
        <end position="400"/>
    </location>
</feature>
<dbReference type="PANTHER" id="PTHR43867">
    <property type="entry name" value="CELLULOSE SYNTHASE CATALYTIC SUBUNIT A [UDP-FORMING]"/>
    <property type="match status" value="1"/>
</dbReference>
<dbReference type="EMBL" id="CP013344">
    <property type="protein sequence ID" value="AMU91282.1"/>
    <property type="molecule type" value="Genomic_DNA"/>
</dbReference>
<name>A0AAC9AWL5_SPHMC</name>
<dbReference type="KEGG" id="smaz:LH19_19350"/>
<evidence type="ECO:0000256" key="7">
    <source>
        <dbReference type="SAM" id="Phobius"/>
    </source>
</evidence>
<accession>A0AAC9AWL5</accession>
<dbReference type="SUPFAM" id="SSF53448">
    <property type="entry name" value="Nucleotide-diphospho-sugar transferases"/>
    <property type="match status" value="1"/>
</dbReference>
<evidence type="ECO:0000256" key="4">
    <source>
        <dbReference type="ARBA" id="ARBA00022692"/>
    </source>
</evidence>
<keyword evidence="5 7" id="KW-1133">Transmembrane helix</keyword>
<keyword evidence="3" id="KW-0808">Transferase</keyword>
<dbReference type="InterPro" id="IPR001173">
    <property type="entry name" value="Glyco_trans_2-like"/>
</dbReference>
<feature type="transmembrane region" description="Helical" evidence="7">
    <location>
        <begin position="345"/>
        <end position="366"/>
    </location>
</feature>
<organism evidence="9 10">
    <name type="scientific">Sphingopyxis macrogoltabida</name>
    <name type="common">Sphingomonas macrogoltabidus</name>
    <dbReference type="NCBI Taxonomy" id="33050"/>
    <lineage>
        <taxon>Bacteria</taxon>
        <taxon>Pseudomonadati</taxon>
        <taxon>Pseudomonadota</taxon>
        <taxon>Alphaproteobacteria</taxon>
        <taxon>Sphingomonadales</taxon>
        <taxon>Sphingomonadaceae</taxon>
        <taxon>Sphingopyxis</taxon>
    </lineage>
</organism>
<evidence type="ECO:0000256" key="2">
    <source>
        <dbReference type="ARBA" id="ARBA00022676"/>
    </source>
</evidence>
<dbReference type="NCBIfam" id="NF011307">
    <property type="entry name" value="PRK14716.1-5"/>
    <property type="match status" value="1"/>
</dbReference>
<comment type="subcellular location">
    <subcellularLocation>
        <location evidence="1">Membrane</location>
        <topology evidence="1">Multi-pass membrane protein</topology>
    </subcellularLocation>
</comment>
<evidence type="ECO:0000256" key="6">
    <source>
        <dbReference type="ARBA" id="ARBA00023136"/>
    </source>
</evidence>
<evidence type="ECO:0000313" key="10">
    <source>
        <dbReference type="Proteomes" id="UP000076088"/>
    </source>
</evidence>
<keyword evidence="10" id="KW-1185">Reference proteome</keyword>
<evidence type="ECO:0000259" key="8">
    <source>
        <dbReference type="Pfam" id="PF13632"/>
    </source>
</evidence>
<dbReference type="GO" id="GO:0016020">
    <property type="term" value="C:membrane"/>
    <property type="evidence" value="ECO:0007669"/>
    <property type="project" value="UniProtKB-SubCell"/>
</dbReference>
<dbReference type="Pfam" id="PF13632">
    <property type="entry name" value="Glyco_trans_2_3"/>
    <property type="match status" value="1"/>
</dbReference>
<dbReference type="AlphaFoldDB" id="A0AAC9AWL5"/>
<dbReference type="InterPro" id="IPR029044">
    <property type="entry name" value="Nucleotide-diphossugar_trans"/>
</dbReference>
<feature type="transmembrane region" description="Helical" evidence="7">
    <location>
        <begin position="20"/>
        <end position="43"/>
    </location>
</feature>